<feature type="compositionally biased region" description="Low complexity" evidence="1">
    <location>
        <begin position="209"/>
        <end position="218"/>
    </location>
</feature>
<feature type="compositionally biased region" description="Polar residues" evidence="1">
    <location>
        <begin position="220"/>
        <end position="241"/>
    </location>
</feature>
<feature type="region of interest" description="Disordered" evidence="1">
    <location>
        <begin position="1"/>
        <end position="53"/>
    </location>
</feature>
<feature type="compositionally biased region" description="Gly residues" evidence="1">
    <location>
        <begin position="199"/>
        <end position="208"/>
    </location>
</feature>
<evidence type="ECO:0000313" key="3">
    <source>
        <dbReference type="Proteomes" id="UP001194696"/>
    </source>
</evidence>
<feature type="compositionally biased region" description="Low complexity" evidence="1">
    <location>
        <begin position="88"/>
        <end position="97"/>
    </location>
</feature>
<gene>
    <name evidence="2" type="ORF">BGZ96_002588</name>
</gene>
<dbReference type="Proteomes" id="UP001194696">
    <property type="component" value="Unassembled WGS sequence"/>
</dbReference>
<name>A0ABQ7JKM7_9FUNG</name>
<feature type="region of interest" description="Disordered" evidence="1">
    <location>
        <begin position="155"/>
        <end position="302"/>
    </location>
</feature>
<reference evidence="2 3" key="1">
    <citation type="journal article" date="2020" name="Fungal Divers.">
        <title>Resolving the Mortierellaceae phylogeny through synthesis of multi-gene phylogenetics and phylogenomics.</title>
        <authorList>
            <person name="Vandepol N."/>
            <person name="Liber J."/>
            <person name="Desiro A."/>
            <person name="Na H."/>
            <person name="Kennedy M."/>
            <person name="Barry K."/>
            <person name="Grigoriev I.V."/>
            <person name="Miller A.N."/>
            <person name="O'Donnell K."/>
            <person name="Stajich J.E."/>
            <person name="Bonito G."/>
        </authorList>
    </citation>
    <scope>NUCLEOTIDE SEQUENCE [LARGE SCALE GENOMIC DNA]</scope>
    <source>
        <strain evidence="2 3">AD045</strain>
    </source>
</reference>
<dbReference type="InterPro" id="IPR018857">
    <property type="entry name" value="TORC1_cplx_su_TCO89"/>
</dbReference>
<organism evidence="2 3">
    <name type="scientific">Linnemannia gamsii</name>
    <dbReference type="NCBI Taxonomy" id="64522"/>
    <lineage>
        <taxon>Eukaryota</taxon>
        <taxon>Fungi</taxon>
        <taxon>Fungi incertae sedis</taxon>
        <taxon>Mucoromycota</taxon>
        <taxon>Mortierellomycotina</taxon>
        <taxon>Mortierellomycetes</taxon>
        <taxon>Mortierellales</taxon>
        <taxon>Mortierellaceae</taxon>
        <taxon>Linnemannia</taxon>
    </lineage>
</organism>
<evidence type="ECO:0000313" key="2">
    <source>
        <dbReference type="EMBL" id="KAG0277977.1"/>
    </source>
</evidence>
<comment type="caution">
    <text evidence="2">The sequence shown here is derived from an EMBL/GenBank/DDBJ whole genome shotgun (WGS) entry which is preliminary data.</text>
</comment>
<dbReference type="EMBL" id="JAAAIM010001497">
    <property type="protein sequence ID" value="KAG0277977.1"/>
    <property type="molecule type" value="Genomic_DNA"/>
</dbReference>
<proteinExistence type="predicted"/>
<feature type="region of interest" description="Disordered" evidence="1">
    <location>
        <begin position="337"/>
        <end position="362"/>
    </location>
</feature>
<accession>A0ABQ7JKM7</accession>
<protein>
    <submittedName>
        <fullName evidence="2">Uncharacterized protein</fullName>
    </submittedName>
</protein>
<feature type="non-terminal residue" evidence="2">
    <location>
        <position position="1"/>
    </location>
</feature>
<sequence length="362" mass="38097">PIVASVSPNHRESDILAEHADAPSSNIQRTDSPLSQQEGQQRASTGASTTSPAVDLFSKILNPVVATLGRSRSQSSLQAMFASALTGSPTTSPSTTPKPQQHRRHGSSASLAGSVRSSPGTSSSGNGMGFMTSPPRVADPNVYLISRFITPVSQAALGSSAPKQKARPLSNSGAGPMTVKRRLPASLRMSTSDADVAAGRGGEGGGGSTSATAGDAIGETPTSPGAGSTYSSNEGPTSYPNSRSGTPPPPFSTSSFLSPISPWNPVEAMSRTQQKLLLQRDSSHDELDEEEMSRRGKTHKEMERIQREYKCIRMTSDPVMESMARCFALQRERIEQQCQSGGGNCGGDGKEERGVQSRQKTF</sequence>
<keyword evidence="3" id="KW-1185">Reference proteome</keyword>
<evidence type="ECO:0000256" key="1">
    <source>
        <dbReference type="SAM" id="MobiDB-lite"/>
    </source>
</evidence>
<feature type="compositionally biased region" description="Polar residues" evidence="1">
    <location>
        <begin position="23"/>
        <end position="52"/>
    </location>
</feature>
<dbReference type="Pfam" id="PF10452">
    <property type="entry name" value="TCO89"/>
    <property type="match status" value="1"/>
</dbReference>
<feature type="compositionally biased region" description="Low complexity" evidence="1">
    <location>
        <begin position="107"/>
        <end position="125"/>
    </location>
</feature>
<feature type="compositionally biased region" description="Basic and acidic residues" evidence="1">
    <location>
        <begin position="9"/>
        <end position="21"/>
    </location>
</feature>
<feature type="region of interest" description="Disordered" evidence="1">
    <location>
        <begin position="79"/>
        <end position="137"/>
    </location>
</feature>
<feature type="compositionally biased region" description="Low complexity" evidence="1">
    <location>
        <begin position="252"/>
        <end position="261"/>
    </location>
</feature>